<dbReference type="Proteomes" id="UP000465304">
    <property type="component" value="Unassembled WGS sequence"/>
</dbReference>
<name>A0A7I9ZVL1_9MYCO</name>
<evidence type="ECO:0000259" key="4">
    <source>
        <dbReference type="PROSITE" id="PS50801"/>
    </source>
</evidence>
<organism evidence="5 6">
    <name type="scientific">Mycolicibacterium hippocampi</name>
    <dbReference type="NCBI Taxonomy" id="659824"/>
    <lineage>
        <taxon>Bacteria</taxon>
        <taxon>Bacillati</taxon>
        <taxon>Actinomycetota</taxon>
        <taxon>Actinomycetes</taxon>
        <taxon>Mycobacteriales</taxon>
        <taxon>Mycobacteriaceae</taxon>
        <taxon>Mycolicibacterium</taxon>
    </lineage>
</organism>
<dbReference type="PANTHER" id="PTHR33495">
    <property type="entry name" value="ANTI-SIGMA FACTOR ANTAGONIST TM_1081-RELATED-RELATED"/>
    <property type="match status" value="1"/>
</dbReference>
<dbReference type="NCBIfam" id="TIGR00377">
    <property type="entry name" value="ant_ant_sig"/>
    <property type="match status" value="1"/>
</dbReference>
<feature type="domain" description="STAS" evidence="4">
    <location>
        <begin position="35"/>
        <end position="143"/>
    </location>
</feature>
<dbReference type="EMBL" id="BLLB01000002">
    <property type="protein sequence ID" value="GFH04833.1"/>
    <property type="molecule type" value="Genomic_DNA"/>
</dbReference>
<evidence type="ECO:0000256" key="1">
    <source>
        <dbReference type="ARBA" id="ARBA00009013"/>
    </source>
</evidence>
<gene>
    <name evidence="5" type="ORF">MHIP_53160</name>
</gene>
<dbReference type="CDD" id="cd07043">
    <property type="entry name" value="STAS_anti-anti-sigma_factors"/>
    <property type="match status" value="1"/>
</dbReference>
<dbReference type="InterPro" id="IPR003658">
    <property type="entry name" value="Anti-sigma_ant"/>
</dbReference>
<protein>
    <recommendedName>
        <fullName evidence="2">Anti-sigma factor antagonist</fullName>
    </recommendedName>
</protein>
<feature type="region of interest" description="Disordered" evidence="3">
    <location>
        <begin position="1"/>
        <end position="22"/>
    </location>
</feature>
<keyword evidence="6" id="KW-1185">Reference proteome</keyword>
<dbReference type="InterPro" id="IPR002645">
    <property type="entry name" value="STAS_dom"/>
</dbReference>
<dbReference type="GO" id="GO:0043856">
    <property type="term" value="F:anti-sigma factor antagonist activity"/>
    <property type="evidence" value="ECO:0007669"/>
    <property type="project" value="InterPro"/>
</dbReference>
<comment type="similarity">
    <text evidence="1 2">Belongs to the anti-sigma-factor antagonist family.</text>
</comment>
<dbReference type="Pfam" id="PF01740">
    <property type="entry name" value="STAS"/>
    <property type="match status" value="1"/>
</dbReference>
<evidence type="ECO:0000313" key="6">
    <source>
        <dbReference type="Proteomes" id="UP000465304"/>
    </source>
</evidence>
<evidence type="ECO:0000313" key="5">
    <source>
        <dbReference type="EMBL" id="GFH04833.1"/>
    </source>
</evidence>
<accession>A0A7I9ZVL1</accession>
<dbReference type="InterPro" id="IPR036513">
    <property type="entry name" value="STAS_dom_sf"/>
</dbReference>
<comment type="caution">
    <text evidence="5">The sequence shown here is derived from an EMBL/GenBank/DDBJ whole genome shotgun (WGS) entry which is preliminary data.</text>
</comment>
<proteinExistence type="inferred from homology"/>
<evidence type="ECO:0000256" key="3">
    <source>
        <dbReference type="SAM" id="MobiDB-lite"/>
    </source>
</evidence>
<dbReference type="PANTHER" id="PTHR33495:SF13">
    <property type="entry name" value="ANTI-SIGMA-F FACTOR ANTAGONIST RSFB"/>
    <property type="match status" value="1"/>
</dbReference>
<dbReference type="AlphaFoldDB" id="A0A7I9ZVL1"/>
<evidence type="ECO:0000256" key="2">
    <source>
        <dbReference type="RuleBase" id="RU003749"/>
    </source>
</evidence>
<feature type="compositionally biased region" description="Basic and acidic residues" evidence="3">
    <location>
        <begin position="13"/>
        <end position="22"/>
    </location>
</feature>
<sequence length="145" mass="15668">MSAFDNVPGSELQPHEMIRDRSDGRQLMRRGQYVQQFTEHQVDGVVVVDAVGAVDMLTAPQLQEVVTAALAREPAGLIIDMTRVDFLGSAGMQVLMVTRNRLGPGTRFGVVADGPATSRPLKITGIADLVELFSSLDVALTNFTQ</sequence>
<dbReference type="SUPFAM" id="SSF52091">
    <property type="entry name" value="SpoIIaa-like"/>
    <property type="match status" value="1"/>
</dbReference>
<dbReference type="PROSITE" id="PS50801">
    <property type="entry name" value="STAS"/>
    <property type="match status" value="1"/>
</dbReference>
<dbReference type="Gene3D" id="3.30.750.24">
    <property type="entry name" value="STAS domain"/>
    <property type="match status" value="1"/>
</dbReference>
<reference evidence="5 6" key="1">
    <citation type="journal article" date="2019" name="Emerg. Microbes Infect.">
        <title>Comprehensive subspecies identification of 175 nontuberculous mycobacteria species based on 7547 genomic profiles.</title>
        <authorList>
            <person name="Matsumoto Y."/>
            <person name="Kinjo T."/>
            <person name="Motooka D."/>
            <person name="Nabeya D."/>
            <person name="Jung N."/>
            <person name="Uechi K."/>
            <person name="Horii T."/>
            <person name="Iida T."/>
            <person name="Fujita J."/>
            <person name="Nakamura S."/>
        </authorList>
    </citation>
    <scope>NUCLEOTIDE SEQUENCE [LARGE SCALE GENOMIC DNA]</scope>
    <source>
        <strain evidence="5 6">JCM 30996</strain>
    </source>
</reference>